<reference evidence="2 3" key="1">
    <citation type="submission" date="2024-01" db="EMBL/GenBank/DDBJ databases">
        <title>Maribacter spp. originated from different algae showed divergent polysaccharides utilization ability.</title>
        <authorList>
            <person name="Wang H."/>
            <person name="Wu Y."/>
        </authorList>
    </citation>
    <scope>NUCLEOTIDE SEQUENCE [LARGE SCALE GENOMIC DNA]</scope>
    <source>
        <strain evidence="2 3">PR1</strain>
    </source>
</reference>
<dbReference type="Pfam" id="PF12969">
    <property type="entry name" value="DUF3857"/>
    <property type="match status" value="1"/>
</dbReference>
<evidence type="ECO:0000313" key="2">
    <source>
        <dbReference type="EMBL" id="MEE1978154.1"/>
    </source>
</evidence>
<dbReference type="Proteomes" id="UP001356308">
    <property type="component" value="Unassembled WGS sequence"/>
</dbReference>
<dbReference type="Gene3D" id="2.60.40.3140">
    <property type="match status" value="1"/>
</dbReference>
<proteinExistence type="predicted"/>
<keyword evidence="3" id="KW-1185">Reference proteome</keyword>
<evidence type="ECO:0000259" key="1">
    <source>
        <dbReference type="Pfam" id="PF12969"/>
    </source>
</evidence>
<evidence type="ECO:0000313" key="3">
    <source>
        <dbReference type="Proteomes" id="UP001356308"/>
    </source>
</evidence>
<protein>
    <submittedName>
        <fullName evidence="2">DUF3857 domain-containing protein</fullName>
    </submittedName>
</protein>
<dbReference type="InterPro" id="IPR024618">
    <property type="entry name" value="DUF3857"/>
</dbReference>
<feature type="domain" description="DUF3857" evidence="1">
    <location>
        <begin position="73"/>
        <end position="182"/>
    </location>
</feature>
<dbReference type="Gene3D" id="3.10.620.30">
    <property type="match status" value="1"/>
</dbReference>
<name>A0ABU7IYV1_9FLAO</name>
<dbReference type="Gene3D" id="2.60.120.1130">
    <property type="match status" value="1"/>
</dbReference>
<dbReference type="EMBL" id="JAZDDG010000010">
    <property type="protein sequence ID" value="MEE1978154.1"/>
    <property type="molecule type" value="Genomic_DNA"/>
</dbReference>
<dbReference type="RefSeq" id="WP_272652830.1">
    <property type="nucleotide sequence ID" value="NZ_JAZDDG010000010.1"/>
</dbReference>
<sequence>MSVINKIFFAICTFLMVVSISFAQNSVEFGRLSNVDLNFNSYEKDSLADAVYLYEYGDNYFEVRDNRIWLITKYHAKIKVLTLEGIDQSIIEVPYYHTDKSTEKINDLKALTHNSGISMGVKKSEIFDIDVSENWSEKRFTFPNVKVGSILEYTYEIQSPFHFNLKGWDFQSDIPKIYSEYNARIPGNWVYNRALIGERKLDFNEAKVKKYCFSIPGGTNEASCEVLKYIMKDIPAYEESEEFMLSSNNYKSRLEFELSEYKMFRGGTEKFTKTWKDVDTEFKTDKDIGSQLRKRNFFEKNVDPTLFTVGEPLDRAKKIYSFVQNHFTWNEKYGIWHNNRVKDAFEEKSGNVAEINIALINLLNARGFNANIMLMATRKRGLPKKTHPVMTDFNYIVAKVDIDGVTYLLDATERNLPFGMLPYRCLNYYGRVMDFDKESYWYDIIPEGRNNQSVRMQIKLNPKERKMEGILDLINSGYQSVSRRDLLESMSREKYLEEFEKTIGNEFYVNSYAIKDEYSGEKKLVERFEFDVEEGFQASNIYLNPFLFKFFDKNPFLSTRRSYPIDFGFIRNYEYFLNVEVPKGYRLKELPKSKNIALPDNLGAIKFNINENASGTINMVFSFALNSTHFDSQNFEMIRDFFSEGVDIQTHSLIVLEKI</sequence>
<comment type="caution">
    <text evidence="2">The sequence shown here is derived from an EMBL/GenBank/DDBJ whole genome shotgun (WGS) entry which is preliminary data.</text>
</comment>
<accession>A0ABU7IYV1</accession>
<gene>
    <name evidence="2" type="ORF">V1I91_18900</name>
</gene>
<organism evidence="2 3">
    <name type="scientific">Maribacter cobaltidurans</name>
    <dbReference type="NCBI Taxonomy" id="1178778"/>
    <lineage>
        <taxon>Bacteria</taxon>
        <taxon>Pseudomonadati</taxon>
        <taxon>Bacteroidota</taxon>
        <taxon>Flavobacteriia</taxon>
        <taxon>Flavobacteriales</taxon>
        <taxon>Flavobacteriaceae</taxon>
        <taxon>Maribacter</taxon>
    </lineage>
</organism>